<feature type="transmembrane region" description="Helical" evidence="2">
    <location>
        <begin position="7"/>
        <end position="30"/>
    </location>
</feature>
<keyword evidence="2" id="KW-0812">Transmembrane</keyword>
<dbReference type="InterPro" id="IPR050245">
    <property type="entry name" value="PrsA_foldase"/>
</dbReference>
<keyword evidence="1" id="KW-0697">Rotamase</keyword>
<gene>
    <name evidence="4" type="ORF">A3B10_01140</name>
</gene>
<keyword evidence="1" id="KW-0413">Isomerase</keyword>
<dbReference type="STRING" id="1817841.A3B10_01140"/>
<feature type="domain" description="PpiC" evidence="3">
    <location>
        <begin position="116"/>
        <end position="227"/>
    </location>
</feature>
<protein>
    <recommendedName>
        <fullName evidence="3">PpiC domain-containing protein</fullName>
    </recommendedName>
</protein>
<dbReference type="Pfam" id="PF00639">
    <property type="entry name" value="Rotamase"/>
    <property type="match status" value="1"/>
</dbReference>
<name>A0A1F5PWR4_9BACT</name>
<dbReference type="PROSITE" id="PS50198">
    <property type="entry name" value="PPIC_PPIASE_2"/>
    <property type="match status" value="1"/>
</dbReference>
<evidence type="ECO:0000256" key="1">
    <source>
        <dbReference type="PROSITE-ProRule" id="PRU00278"/>
    </source>
</evidence>
<sequence length="266" mass="29767">MTRHHKKIWLGIFGAVILIALVLGFIYGVYPAAIVGGSVISIHDRKENLAIAKSLNSNVDPAAVFASLIRNRQKQILLGKLGIKLDSTKLADEFNYETTGKAVEFDKMLQDSFGGNQKSFLKYITLPQTQDALLRIKYNFYTSTNNNAYNKAKNILSRIHNNESFEDLAKTLSDDKVSGQLGGDLGFVAKGQILPELQSVIETAELGRVYNDLVTSRLGYHIVYPIETAEREGQGVWHIKHILVQTSGYEVWLNQQLEGISVWRIK</sequence>
<dbReference type="PANTHER" id="PTHR47245">
    <property type="entry name" value="PEPTIDYLPROLYL ISOMERASE"/>
    <property type="match status" value="1"/>
</dbReference>
<proteinExistence type="predicted"/>
<organism evidence="4 5">
    <name type="scientific">Candidatus Doudnabacteria bacterium RIFCSPLOWO2_01_FULL_44_21</name>
    <dbReference type="NCBI Taxonomy" id="1817841"/>
    <lineage>
        <taxon>Bacteria</taxon>
        <taxon>Candidatus Doudnaibacteriota</taxon>
    </lineage>
</organism>
<dbReference type="PROSITE" id="PS01096">
    <property type="entry name" value="PPIC_PPIASE_1"/>
    <property type="match status" value="1"/>
</dbReference>
<keyword evidence="2" id="KW-0472">Membrane</keyword>
<evidence type="ECO:0000313" key="5">
    <source>
        <dbReference type="Proteomes" id="UP000177281"/>
    </source>
</evidence>
<evidence type="ECO:0000313" key="4">
    <source>
        <dbReference type="EMBL" id="OGE94391.1"/>
    </source>
</evidence>
<accession>A0A1F5PWR4</accession>
<dbReference type="InterPro" id="IPR000297">
    <property type="entry name" value="PPIase_PpiC"/>
</dbReference>
<dbReference type="SUPFAM" id="SSF54534">
    <property type="entry name" value="FKBP-like"/>
    <property type="match status" value="1"/>
</dbReference>
<dbReference type="InterPro" id="IPR046357">
    <property type="entry name" value="PPIase_dom_sf"/>
</dbReference>
<reference evidence="4 5" key="1">
    <citation type="journal article" date="2016" name="Nat. Commun.">
        <title>Thousands of microbial genomes shed light on interconnected biogeochemical processes in an aquifer system.</title>
        <authorList>
            <person name="Anantharaman K."/>
            <person name="Brown C.T."/>
            <person name="Hug L.A."/>
            <person name="Sharon I."/>
            <person name="Castelle C.J."/>
            <person name="Probst A.J."/>
            <person name="Thomas B.C."/>
            <person name="Singh A."/>
            <person name="Wilkins M.J."/>
            <person name="Karaoz U."/>
            <person name="Brodie E.L."/>
            <person name="Williams K.H."/>
            <person name="Hubbard S.S."/>
            <person name="Banfield J.F."/>
        </authorList>
    </citation>
    <scope>NUCLEOTIDE SEQUENCE [LARGE SCALE GENOMIC DNA]</scope>
</reference>
<dbReference type="Proteomes" id="UP000177281">
    <property type="component" value="Unassembled WGS sequence"/>
</dbReference>
<dbReference type="Gene3D" id="3.10.50.40">
    <property type="match status" value="1"/>
</dbReference>
<dbReference type="GO" id="GO:0003755">
    <property type="term" value="F:peptidyl-prolyl cis-trans isomerase activity"/>
    <property type="evidence" value="ECO:0007669"/>
    <property type="project" value="UniProtKB-KW"/>
</dbReference>
<evidence type="ECO:0000259" key="3">
    <source>
        <dbReference type="PROSITE" id="PS50198"/>
    </source>
</evidence>
<dbReference type="EMBL" id="MFFB01000018">
    <property type="protein sequence ID" value="OGE94391.1"/>
    <property type="molecule type" value="Genomic_DNA"/>
</dbReference>
<evidence type="ECO:0000256" key="2">
    <source>
        <dbReference type="SAM" id="Phobius"/>
    </source>
</evidence>
<dbReference type="InterPro" id="IPR023058">
    <property type="entry name" value="PPIase_PpiC_CS"/>
</dbReference>
<comment type="caution">
    <text evidence="4">The sequence shown here is derived from an EMBL/GenBank/DDBJ whole genome shotgun (WGS) entry which is preliminary data.</text>
</comment>
<keyword evidence="2" id="KW-1133">Transmembrane helix</keyword>
<dbReference type="PANTHER" id="PTHR47245:SF2">
    <property type="entry name" value="PEPTIDYL-PROLYL CIS-TRANS ISOMERASE HP_0175-RELATED"/>
    <property type="match status" value="1"/>
</dbReference>
<dbReference type="AlphaFoldDB" id="A0A1F5PWR4"/>